<evidence type="ECO:0000313" key="3">
    <source>
        <dbReference type="Proteomes" id="UP000701341"/>
    </source>
</evidence>
<keyword evidence="1" id="KW-0732">Signal</keyword>
<evidence type="ECO:0000313" key="2">
    <source>
        <dbReference type="EMBL" id="KAF7525108.1"/>
    </source>
</evidence>
<feature type="chain" id="PRO_5040464227" evidence="1">
    <location>
        <begin position="21"/>
        <end position="157"/>
    </location>
</feature>
<reference evidence="2" key="1">
    <citation type="submission" date="2020-02" db="EMBL/GenBank/DDBJ databases">
        <authorList>
            <person name="Lichtner F.J."/>
        </authorList>
    </citation>
    <scope>NUCLEOTIDE SEQUENCE</scope>
    <source>
        <strain evidence="2">G10</strain>
    </source>
</reference>
<protein>
    <submittedName>
        <fullName evidence="2">Uncharacterized protein</fullName>
    </submittedName>
</protein>
<sequence>MMRSHLLAGLLAALSCSTNGLVFKDKIKQTINGSTLSLLHDTRDATSMQFGTAPNSNSESWEFNTEGFADDEAVITPVGSSKSLVCEQGIPCYLDPAGPKIPIRVTRVDEENPIFTFQDIPSSLYLSRTPDLYLELRDVQDESIHFTLEAIHDHTEI</sequence>
<dbReference type="AlphaFoldDB" id="A0A9P5GN63"/>
<feature type="signal peptide" evidence="1">
    <location>
        <begin position="1"/>
        <end position="20"/>
    </location>
</feature>
<evidence type="ECO:0000256" key="1">
    <source>
        <dbReference type="SAM" id="SignalP"/>
    </source>
</evidence>
<comment type="caution">
    <text evidence="2">The sequence shown here is derived from an EMBL/GenBank/DDBJ whole genome shotgun (WGS) entry which is preliminary data.</text>
</comment>
<dbReference type="EMBL" id="JAAOZQ010000031">
    <property type="protein sequence ID" value="KAF7525108.1"/>
    <property type="molecule type" value="Genomic_DNA"/>
</dbReference>
<accession>A0A9P5GN63</accession>
<proteinExistence type="predicted"/>
<organism evidence="2 3">
    <name type="scientific">Penicillium crustosum</name>
    <name type="common">Blue mold fungus</name>
    <dbReference type="NCBI Taxonomy" id="36656"/>
    <lineage>
        <taxon>Eukaryota</taxon>
        <taxon>Fungi</taxon>
        <taxon>Dikarya</taxon>
        <taxon>Ascomycota</taxon>
        <taxon>Pezizomycotina</taxon>
        <taxon>Eurotiomycetes</taxon>
        <taxon>Eurotiomycetidae</taxon>
        <taxon>Eurotiales</taxon>
        <taxon>Aspergillaceae</taxon>
        <taxon>Penicillium</taxon>
    </lineage>
</organism>
<dbReference type="PROSITE" id="PS51257">
    <property type="entry name" value="PROKAR_LIPOPROTEIN"/>
    <property type="match status" value="1"/>
</dbReference>
<gene>
    <name evidence="2" type="ORF">PCG10_005228</name>
</gene>
<name>A0A9P5GN63_PENCR</name>
<dbReference type="Proteomes" id="UP000701341">
    <property type="component" value="Unassembled WGS sequence"/>
</dbReference>
<dbReference type="OrthoDB" id="4361759at2759"/>
<keyword evidence="3" id="KW-1185">Reference proteome</keyword>